<evidence type="ECO:0000256" key="2">
    <source>
        <dbReference type="ARBA" id="ARBA00033743"/>
    </source>
</evidence>
<sequence length="274" mass="29358">MNNLHRHLAPVSSMAWEQIEEEAARTIRRHLAGRRVVDTSEPKGLSLAGIGTGRASRIDAPTDGIRAMRRDVLPLVELRVPFVLSREEIDAVERGSQDSDWQPVKDAAKMIAFAEDRAIFEGYAAAGIQGIRAGTSNAHLKLPASVQDYPHVIADALATLRLAGVNGPYSIVLGAQAFLAVGSGDDDGYPIRKHIESMIDGKLVWAPAIEGAFVVTMRGGDLALDIGQDFSIGYLSHTADTVELYLQESFTFRVLTSEATVAIDAAGELAPAAS</sequence>
<name>A0A7Y7M4Y1_9PROT</name>
<proteinExistence type="inferred from homology"/>
<organism evidence="4 5">
    <name type="scientific">Nguyenibacter vanlangensis</name>
    <dbReference type="NCBI Taxonomy" id="1216886"/>
    <lineage>
        <taxon>Bacteria</taxon>
        <taxon>Pseudomonadati</taxon>
        <taxon>Pseudomonadota</taxon>
        <taxon>Alphaproteobacteria</taxon>
        <taxon>Acetobacterales</taxon>
        <taxon>Acetobacteraceae</taxon>
        <taxon>Nguyenibacter</taxon>
    </lineage>
</organism>
<dbReference type="GO" id="GO:0140737">
    <property type="term" value="C:encapsulin nanocompartment"/>
    <property type="evidence" value="ECO:0007669"/>
    <property type="project" value="UniProtKB-SubCell"/>
</dbReference>
<dbReference type="Pfam" id="PF04454">
    <property type="entry name" value="Linocin_M18"/>
    <property type="match status" value="1"/>
</dbReference>
<evidence type="ECO:0000256" key="3">
    <source>
        <dbReference type="ARBA" id="ARBA00033787"/>
    </source>
</evidence>
<accession>A0A7Y7M4Y1</accession>
<dbReference type="Gene3D" id="3.30.2400.30">
    <property type="match status" value="1"/>
</dbReference>
<dbReference type="RefSeq" id="WP_176640042.1">
    <property type="nucleotide sequence ID" value="NZ_JABXXP010000154.1"/>
</dbReference>
<protein>
    <submittedName>
        <fullName evidence="4">Bacteriocin family protein</fullName>
    </submittedName>
</protein>
<dbReference type="PIRSF" id="PIRSF019254">
    <property type="entry name" value="CFP29"/>
    <property type="match status" value="1"/>
</dbReference>
<evidence type="ECO:0000313" key="5">
    <source>
        <dbReference type="Proteomes" id="UP000534870"/>
    </source>
</evidence>
<dbReference type="Gene3D" id="3.30.2320.10">
    <property type="entry name" value="hypothetical protein PF0899 domain"/>
    <property type="match status" value="1"/>
</dbReference>
<keyword evidence="3" id="KW-1284">Encapsulin nanocompartment</keyword>
<dbReference type="Proteomes" id="UP000534870">
    <property type="component" value="Unassembled WGS sequence"/>
</dbReference>
<evidence type="ECO:0000313" key="4">
    <source>
        <dbReference type="EMBL" id="NVN11320.1"/>
    </source>
</evidence>
<dbReference type="InterPro" id="IPR007544">
    <property type="entry name" value="ENCAP"/>
</dbReference>
<dbReference type="PANTHER" id="PTHR37165:SF1">
    <property type="entry name" value="TYPE 1 ENCAPSULIN SHELL PROTEIN"/>
    <property type="match status" value="1"/>
</dbReference>
<evidence type="ECO:0000256" key="1">
    <source>
        <dbReference type="ARBA" id="ARBA00033738"/>
    </source>
</evidence>
<dbReference type="InterPro" id="IPR051429">
    <property type="entry name" value="Encapsulin_nc"/>
</dbReference>
<dbReference type="PANTHER" id="PTHR37165">
    <property type="entry name" value="PEPTIDASE U56 FAMILY"/>
    <property type="match status" value="1"/>
</dbReference>
<comment type="caution">
    <text evidence="4">The sequence shown here is derived from an EMBL/GenBank/DDBJ whole genome shotgun (WGS) entry which is preliminary data.</text>
</comment>
<dbReference type="AlphaFoldDB" id="A0A7Y7M4Y1"/>
<gene>
    <name evidence="4" type="ORF">HUK84_09280</name>
</gene>
<comment type="similarity">
    <text evidence="2">Belongs to the encapsulin family. Family 1 subfamily.</text>
</comment>
<reference evidence="4 5" key="1">
    <citation type="submission" date="2020-06" db="EMBL/GenBank/DDBJ databases">
        <title>Description of novel acetic acid bacteria.</title>
        <authorList>
            <person name="Sombolestani A."/>
        </authorList>
    </citation>
    <scope>NUCLEOTIDE SEQUENCE [LARGE SCALE GENOMIC DNA]</scope>
    <source>
        <strain evidence="4 5">LMG 31431</strain>
    </source>
</reference>
<comment type="subcellular location">
    <subcellularLocation>
        <location evidence="1">Encapsulin nanocompartment</location>
    </subcellularLocation>
</comment>
<dbReference type="NCBIfam" id="NF041155">
    <property type="entry name" value="encap_f1"/>
    <property type="match status" value="1"/>
</dbReference>
<dbReference type="EMBL" id="JABXXP010000154">
    <property type="protein sequence ID" value="NVN11320.1"/>
    <property type="molecule type" value="Genomic_DNA"/>
</dbReference>